<sequence length="134" mass="15019">MLRCRRSRDPGGQHHESGEQRWRRPWKSFVDCLSLQRRPPLASWPAWQTAVLDANAAAAASALATWHWDVVACPGHRCLLLPRHLDQAEGSRAARGIMANTSSLLDSLLSEKNYNRQFRPGFGGPYPSAVSVRF</sequence>
<accession>A0A9D4Q9Q6</accession>
<reference evidence="2" key="1">
    <citation type="journal article" date="2020" name="Cell">
        <title>Large-Scale Comparative Analyses of Tick Genomes Elucidate Their Genetic Diversity and Vector Capacities.</title>
        <authorList>
            <consortium name="Tick Genome and Microbiome Consortium (TIGMIC)"/>
            <person name="Jia N."/>
            <person name="Wang J."/>
            <person name="Shi W."/>
            <person name="Du L."/>
            <person name="Sun Y."/>
            <person name="Zhan W."/>
            <person name="Jiang J.F."/>
            <person name="Wang Q."/>
            <person name="Zhang B."/>
            <person name="Ji P."/>
            <person name="Bell-Sakyi L."/>
            <person name="Cui X.M."/>
            <person name="Yuan T.T."/>
            <person name="Jiang B.G."/>
            <person name="Yang W.F."/>
            <person name="Lam T.T."/>
            <person name="Chang Q.C."/>
            <person name="Ding S.J."/>
            <person name="Wang X.J."/>
            <person name="Zhu J.G."/>
            <person name="Ruan X.D."/>
            <person name="Zhao L."/>
            <person name="Wei J.T."/>
            <person name="Ye R.Z."/>
            <person name="Que T.C."/>
            <person name="Du C.H."/>
            <person name="Zhou Y.H."/>
            <person name="Cheng J.X."/>
            <person name="Dai P.F."/>
            <person name="Guo W.B."/>
            <person name="Han X.H."/>
            <person name="Huang E.J."/>
            <person name="Li L.F."/>
            <person name="Wei W."/>
            <person name="Gao Y.C."/>
            <person name="Liu J.Z."/>
            <person name="Shao H.Z."/>
            <person name="Wang X."/>
            <person name="Wang C.C."/>
            <person name="Yang T.C."/>
            <person name="Huo Q.B."/>
            <person name="Li W."/>
            <person name="Chen H.Y."/>
            <person name="Chen S.E."/>
            <person name="Zhou L.G."/>
            <person name="Ni X.B."/>
            <person name="Tian J.H."/>
            <person name="Sheng Y."/>
            <person name="Liu T."/>
            <person name="Pan Y.S."/>
            <person name="Xia L.Y."/>
            <person name="Li J."/>
            <person name="Zhao F."/>
            <person name="Cao W.C."/>
        </authorList>
    </citation>
    <scope>NUCLEOTIDE SEQUENCE</scope>
    <source>
        <strain evidence="2">Rsan-2018</strain>
    </source>
</reference>
<dbReference type="AlphaFoldDB" id="A0A9D4Q9Q6"/>
<protein>
    <submittedName>
        <fullName evidence="2">Uncharacterized protein</fullName>
    </submittedName>
</protein>
<feature type="region of interest" description="Disordered" evidence="1">
    <location>
        <begin position="1"/>
        <end position="20"/>
    </location>
</feature>
<gene>
    <name evidence="2" type="ORF">HPB52_016586</name>
</gene>
<dbReference type="Proteomes" id="UP000821837">
    <property type="component" value="Unassembled WGS sequence"/>
</dbReference>
<name>A0A9D4Q9Q6_RHISA</name>
<reference evidence="2" key="2">
    <citation type="submission" date="2021-09" db="EMBL/GenBank/DDBJ databases">
        <authorList>
            <person name="Jia N."/>
            <person name="Wang J."/>
            <person name="Shi W."/>
            <person name="Du L."/>
            <person name="Sun Y."/>
            <person name="Zhan W."/>
            <person name="Jiang J."/>
            <person name="Wang Q."/>
            <person name="Zhang B."/>
            <person name="Ji P."/>
            <person name="Sakyi L.B."/>
            <person name="Cui X."/>
            <person name="Yuan T."/>
            <person name="Jiang B."/>
            <person name="Yang W."/>
            <person name="Lam T.T.-Y."/>
            <person name="Chang Q."/>
            <person name="Ding S."/>
            <person name="Wang X."/>
            <person name="Zhu J."/>
            <person name="Ruan X."/>
            <person name="Zhao L."/>
            <person name="Wei J."/>
            <person name="Que T."/>
            <person name="Du C."/>
            <person name="Cheng J."/>
            <person name="Dai P."/>
            <person name="Han X."/>
            <person name="Huang E."/>
            <person name="Gao Y."/>
            <person name="Liu J."/>
            <person name="Shao H."/>
            <person name="Ye R."/>
            <person name="Li L."/>
            <person name="Wei W."/>
            <person name="Wang X."/>
            <person name="Wang C."/>
            <person name="Huo Q."/>
            <person name="Li W."/>
            <person name="Guo W."/>
            <person name="Chen H."/>
            <person name="Chen S."/>
            <person name="Zhou L."/>
            <person name="Zhou L."/>
            <person name="Ni X."/>
            <person name="Tian J."/>
            <person name="Zhou Y."/>
            <person name="Sheng Y."/>
            <person name="Liu T."/>
            <person name="Pan Y."/>
            <person name="Xia L."/>
            <person name="Li J."/>
            <person name="Zhao F."/>
            <person name="Cao W."/>
        </authorList>
    </citation>
    <scope>NUCLEOTIDE SEQUENCE</scope>
    <source>
        <strain evidence="2">Rsan-2018</strain>
        <tissue evidence="2">Larvae</tissue>
    </source>
</reference>
<comment type="caution">
    <text evidence="2">The sequence shown here is derived from an EMBL/GenBank/DDBJ whole genome shotgun (WGS) entry which is preliminary data.</text>
</comment>
<proteinExistence type="predicted"/>
<evidence type="ECO:0000256" key="1">
    <source>
        <dbReference type="SAM" id="MobiDB-lite"/>
    </source>
</evidence>
<feature type="compositionally biased region" description="Basic and acidic residues" evidence="1">
    <location>
        <begin position="7"/>
        <end position="20"/>
    </location>
</feature>
<organism evidence="2 3">
    <name type="scientific">Rhipicephalus sanguineus</name>
    <name type="common">Brown dog tick</name>
    <name type="synonym">Ixodes sanguineus</name>
    <dbReference type="NCBI Taxonomy" id="34632"/>
    <lineage>
        <taxon>Eukaryota</taxon>
        <taxon>Metazoa</taxon>
        <taxon>Ecdysozoa</taxon>
        <taxon>Arthropoda</taxon>
        <taxon>Chelicerata</taxon>
        <taxon>Arachnida</taxon>
        <taxon>Acari</taxon>
        <taxon>Parasitiformes</taxon>
        <taxon>Ixodida</taxon>
        <taxon>Ixodoidea</taxon>
        <taxon>Ixodidae</taxon>
        <taxon>Rhipicephalinae</taxon>
        <taxon>Rhipicephalus</taxon>
        <taxon>Rhipicephalus</taxon>
    </lineage>
</organism>
<keyword evidence="3" id="KW-1185">Reference proteome</keyword>
<dbReference type="EMBL" id="JABSTV010001248">
    <property type="protein sequence ID" value="KAH7969297.1"/>
    <property type="molecule type" value="Genomic_DNA"/>
</dbReference>
<evidence type="ECO:0000313" key="3">
    <source>
        <dbReference type="Proteomes" id="UP000821837"/>
    </source>
</evidence>
<evidence type="ECO:0000313" key="2">
    <source>
        <dbReference type="EMBL" id="KAH7969297.1"/>
    </source>
</evidence>